<name>A0A2I0UF47_LIMLA</name>
<dbReference type="AlphaFoldDB" id="A0A2I0UF47"/>
<evidence type="ECO:0008006" key="3">
    <source>
        <dbReference type="Google" id="ProtNLM"/>
    </source>
</evidence>
<proteinExistence type="predicted"/>
<dbReference type="Proteomes" id="UP000233556">
    <property type="component" value="Unassembled WGS sequence"/>
</dbReference>
<reference evidence="2" key="1">
    <citation type="submission" date="2017-11" db="EMBL/GenBank/DDBJ databases">
        <authorList>
            <person name="Lima N.C."/>
            <person name="Parody-Merino A.M."/>
            <person name="Battley P.F."/>
            <person name="Fidler A.E."/>
            <person name="Prosdocimi F."/>
        </authorList>
    </citation>
    <scope>NUCLEOTIDE SEQUENCE [LARGE SCALE GENOMIC DNA]</scope>
</reference>
<evidence type="ECO:0000313" key="1">
    <source>
        <dbReference type="EMBL" id="PKU44643.1"/>
    </source>
</evidence>
<evidence type="ECO:0000313" key="2">
    <source>
        <dbReference type="Proteomes" id="UP000233556"/>
    </source>
</evidence>
<organism evidence="1 2">
    <name type="scientific">Limosa lapponica baueri</name>
    <dbReference type="NCBI Taxonomy" id="1758121"/>
    <lineage>
        <taxon>Eukaryota</taxon>
        <taxon>Metazoa</taxon>
        <taxon>Chordata</taxon>
        <taxon>Craniata</taxon>
        <taxon>Vertebrata</taxon>
        <taxon>Euteleostomi</taxon>
        <taxon>Archelosauria</taxon>
        <taxon>Archosauria</taxon>
        <taxon>Dinosauria</taxon>
        <taxon>Saurischia</taxon>
        <taxon>Theropoda</taxon>
        <taxon>Coelurosauria</taxon>
        <taxon>Aves</taxon>
        <taxon>Neognathae</taxon>
        <taxon>Neoaves</taxon>
        <taxon>Charadriiformes</taxon>
        <taxon>Scolopacidae</taxon>
        <taxon>Limosa</taxon>
    </lineage>
</organism>
<sequence length="183" mass="20398">MIKGLENLSDEEKLRDLGLFSLEKRRLRGDLIDAEQYLKGWCQDDGWLMSQEDPVCSSAFDPDPCDLDPRAGTQFPPIAESSLGLPQCLPVTSSWELDKLFLDILLKKILVENKHGNSTEAKNPIVDSVTFLKNCDSIDKEPSQGNTLHSAVRRLLSTEKDNQASALKGYNTVTPTIFDDTTL</sequence>
<keyword evidence="2" id="KW-1185">Reference proteome</keyword>
<accession>A0A2I0UF47</accession>
<dbReference type="EMBL" id="KZ505814">
    <property type="protein sequence ID" value="PKU44643.1"/>
    <property type="molecule type" value="Genomic_DNA"/>
</dbReference>
<reference evidence="2" key="2">
    <citation type="submission" date="2017-12" db="EMBL/GenBank/DDBJ databases">
        <title>Genome sequence of the Bar-tailed Godwit (Limosa lapponica baueri).</title>
        <authorList>
            <person name="Lima N.C.B."/>
            <person name="Parody-Merino A.M."/>
            <person name="Battley P.F."/>
            <person name="Fidler A.E."/>
            <person name="Prosdocimi F."/>
        </authorList>
    </citation>
    <scope>NUCLEOTIDE SEQUENCE [LARGE SCALE GENOMIC DNA]</scope>
</reference>
<gene>
    <name evidence="1" type="ORF">llap_5079</name>
</gene>
<protein>
    <recommendedName>
        <fullName evidence="3">Fibrous sheath-interacting protein 1</fullName>
    </recommendedName>
</protein>